<keyword evidence="2" id="KW-1185">Reference proteome</keyword>
<feature type="non-terminal residue" evidence="1">
    <location>
        <position position="1"/>
    </location>
</feature>
<dbReference type="AlphaFoldDB" id="A0AAE0JVR6"/>
<protein>
    <submittedName>
        <fullName evidence="1">Uncharacterized protein</fullName>
    </submittedName>
</protein>
<accession>A0AAE0JVR6</accession>
<evidence type="ECO:0000313" key="1">
    <source>
        <dbReference type="EMBL" id="KAK3364892.1"/>
    </source>
</evidence>
<evidence type="ECO:0000313" key="2">
    <source>
        <dbReference type="Proteomes" id="UP001287356"/>
    </source>
</evidence>
<dbReference type="EMBL" id="JAULSN010000009">
    <property type="protein sequence ID" value="KAK3364892.1"/>
    <property type="molecule type" value="Genomic_DNA"/>
</dbReference>
<proteinExistence type="predicted"/>
<reference evidence="1" key="1">
    <citation type="journal article" date="2023" name="Mol. Phylogenet. Evol.">
        <title>Genome-scale phylogeny and comparative genomics of the fungal order Sordariales.</title>
        <authorList>
            <person name="Hensen N."/>
            <person name="Bonometti L."/>
            <person name="Westerberg I."/>
            <person name="Brannstrom I.O."/>
            <person name="Guillou S."/>
            <person name="Cros-Aarteil S."/>
            <person name="Calhoun S."/>
            <person name="Haridas S."/>
            <person name="Kuo A."/>
            <person name="Mondo S."/>
            <person name="Pangilinan J."/>
            <person name="Riley R."/>
            <person name="LaButti K."/>
            <person name="Andreopoulos B."/>
            <person name="Lipzen A."/>
            <person name="Chen C."/>
            <person name="Yan M."/>
            <person name="Daum C."/>
            <person name="Ng V."/>
            <person name="Clum A."/>
            <person name="Steindorff A."/>
            <person name="Ohm R.A."/>
            <person name="Martin F."/>
            <person name="Silar P."/>
            <person name="Natvig D.O."/>
            <person name="Lalanne C."/>
            <person name="Gautier V."/>
            <person name="Ament-Velasquez S.L."/>
            <person name="Kruys A."/>
            <person name="Hutchinson M.I."/>
            <person name="Powell A.J."/>
            <person name="Barry K."/>
            <person name="Miller A.N."/>
            <person name="Grigoriev I.V."/>
            <person name="Debuchy R."/>
            <person name="Gladieux P."/>
            <person name="Hiltunen Thoren M."/>
            <person name="Johannesson H."/>
        </authorList>
    </citation>
    <scope>NUCLEOTIDE SEQUENCE</scope>
    <source>
        <strain evidence="1">CBS 958.72</strain>
    </source>
</reference>
<dbReference type="Proteomes" id="UP001287356">
    <property type="component" value="Unassembled WGS sequence"/>
</dbReference>
<reference evidence="1" key="2">
    <citation type="submission" date="2023-06" db="EMBL/GenBank/DDBJ databases">
        <authorList>
            <consortium name="Lawrence Berkeley National Laboratory"/>
            <person name="Haridas S."/>
            <person name="Hensen N."/>
            <person name="Bonometti L."/>
            <person name="Westerberg I."/>
            <person name="Brannstrom I.O."/>
            <person name="Guillou S."/>
            <person name="Cros-Aarteil S."/>
            <person name="Calhoun S."/>
            <person name="Kuo A."/>
            <person name="Mondo S."/>
            <person name="Pangilinan J."/>
            <person name="Riley R."/>
            <person name="Labutti K."/>
            <person name="Andreopoulos B."/>
            <person name="Lipzen A."/>
            <person name="Chen C."/>
            <person name="Yanf M."/>
            <person name="Daum C."/>
            <person name="Ng V."/>
            <person name="Clum A."/>
            <person name="Steindorff A."/>
            <person name="Ohm R."/>
            <person name="Martin F."/>
            <person name="Silar P."/>
            <person name="Natvig D."/>
            <person name="Lalanne C."/>
            <person name="Gautier V."/>
            <person name="Ament-Velasquez S.L."/>
            <person name="Kruys A."/>
            <person name="Hutchinson M.I."/>
            <person name="Powell A.J."/>
            <person name="Barry K."/>
            <person name="Miller A.N."/>
            <person name="Grigoriev I.V."/>
            <person name="Debuchy R."/>
            <person name="Gladieux P."/>
            <person name="Thoren M.H."/>
            <person name="Johannesson H."/>
        </authorList>
    </citation>
    <scope>NUCLEOTIDE SEQUENCE</scope>
    <source>
        <strain evidence="1">CBS 958.72</strain>
    </source>
</reference>
<organism evidence="1 2">
    <name type="scientific">Lasiosphaeria ovina</name>
    <dbReference type="NCBI Taxonomy" id="92902"/>
    <lineage>
        <taxon>Eukaryota</taxon>
        <taxon>Fungi</taxon>
        <taxon>Dikarya</taxon>
        <taxon>Ascomycota</taxon>
        <taxon>Pezizomycotina</taxon>
        <taxon>Sordariomycetes</taxon>
        <taxon>Sordariomycetidae</taxon>
        <taxon>Sordariales</taxon>
        <taxon>Lasiosphaeriaceae</taxon>
        <taxon>Lasiosphaeria</taxon>
    </lineage>
</organism>
<feature type="non-terminal residue" evidence="1">
    <location>
        <position position="157"/>
    </location>
</feature>
<comment type="caution">
    <text evidence="1">The sequence shown here is derived from an EMBL/GenBank/DDBJ whole genome shotgun (WGS) entry which is preliminary data.</text>
</comment>
<sequence>EVYRVADYFMMDKLASLALTTLGAELDTKLSLAQLQADEPVDWLPEISEVLRLVYQNTPYGDESVPPMRKAFLTFVRTARFSLSNNAKFETYLGQINASEVDVFRAIRKTGDLHTREPEHYKFYKSRPSNRTDKRYFTHVVAETLSVEAAYSTCAVK</sequence>
<name>A0AAE0JVR6_9PEZI</name>
<gene>
    <name evidence="1" type="ORF">B0T24DRAFT_487638</name>
</gene>